<dbReference type="OrthoDB" id="5421712at2"/>
<evidence type="ECO:0000313" key="1">
    <source>
        <dbReference type="EMBL" id="BBO76618.1"/>
    </source>
</evidence>
<reference evidence="1 2" key="1">
    <citation type="submission" date="2019-11" db="EMBL/GenBank/DDBJ databases">
        <title>Comparative genomics of hydrocarbon-degrading Desulfosarcina strains.</title>
        <authorList>
            <person name="Watanabe M."/>
            <person name="Kojima H."/>
            <person name="Fukui M."/>
        </authorList>
    </citation>
    <scope>NUCLEOTIDE SEQUENCE [LARGE SCALE GENOMIC DNA]</scope>
    <source>
        <strain evidence="1 2">PP31</strain>
    </source>
</reference>
<dbReference type="RefSeq" id="WP_155305436.1">
    <property type="nucleotide sequence ID" value="NZ_AP021875.1"/>
</dbReference>
<dbReference type="Proteomes" id="UP000427769">
    <property type="component" value="Chromosome"/>
</dbReference>
<organism evidence="1 2">
    <name type="scientific">Desulfosarcina widdelii</name>
    <dbReference type="NCBI Taxonomy" id="947919"/>
    <lineage>
        <taxon>Bacteria</taxon>
        <taxon>Pseudomonadati</taxon>
        <taxon>Thermodesulfobacteriota</taxon>
        <taxon>Desulfobacteria</taxon>
        <taxon>Desulfobacterales</taxon>
        <taxon>Desulfosarcinaceae</taxon>
        <taxon>Desulfosarcina</taxon>
    </lineage>
</organism>
<dbReference type="KEGG" id="dwd:DSCW_40350"/>
<protein>
    <submittedName>
        <fullName evidence="1">Uncharacterized protein</fullName>
    </submittedName>
</protein>
<gene>
    <name evidence="1" type="ORF">DSCW_40350</name>
</gene>
<accession>A0A5K7Z6I5</accession>
<sequence length="92" mass="10514">MSKVYRTQDSGSSDAPDYVIRDGRFYRTIHHPSGWSDTADYEIRGDGKVYALETGVDPGGQPAVYEFREIMLYRTNAHPKGAGERPEYYIYD</sequence>
<evidence type="ECO:0000313" key="2">
    <source>
        <dbReference type="Proteomes" id="UP000427769"/>
    </source>
</evidence>
<dbReference type="AlphaFoldDB" id="A0A5K7Z6I5"/>
<keyword evidence="2" id="KW-1185">Reference proteome</keyword>
<proteinExistence type="predicted"/>
<dbReference type="EMBL" id="AP021875">
    <property type="protein sequence ID" value="BBO76618.1"/>
    <property type="molecule type" value="Genomic_DNA"/>
</dbReference>
<name>A0A5K7Z6I5_9BACT</name>